<accession>A0A087T7P2</accession>
<protein>
    <submittedName>
        <fullName evidence="1">Uncharacterized protein</fullName>
    </submittedName>
</protein>
<organism evidence="1 2">
    <name type="scientific">Stegodyphus mimosarum</name>
    <name type="common">African social velvet spider</name>
    <dbReference type="NCBI Taxonomy" id="407821"/>
    <lineage>
        <taxon>Eukaryota</taxon>
        <taxon>Metazoa</taxon>
        <taxon>Ecdysozoa</taxon>
        <taxon>Arthropoda</taxon>
        <taxon>Chelicerata</taxon>
        <taxon>Arachnida</taxon>
        <taxon>Araneae</taxon>
        <taxon>Araneomorphae</taxon>
        <taxon>Entelegynae</taxon>
        <taxon>Eresoidea</taxon>
        <taxon>Eresidae</taxon>
        <taxon>Stegodyphus</taxon>
    </lineage>
</organism>
<evidence type="ECO:0000313" key="2">
    <source>
        <dbReference type="Proteomes" id="UP000054359"/>
    </source>
</evidence>
<keyword evidence="2" id="KW-1185">Reference proteome</keyword>
<gene>
    <name evidence="1" type="ORF">X975_14071</name>
</gene>
<reference evidence="1 2" key="1">
    <citation type="submission" date="2013-11" db="EMBL/GenBank/DDBJ databases">
        <title>Genome sequencing of Stegodyphus mimosarum.</title>
        <authorList>
            <person name="Bechsgaard J."/>
        </authorList>
    </citation>
    <scope>NUCLEOTIDE SEQUENCE [LARGE SCALE GENOMIC DNA]</scope>
</reference>
<dbReference type="EMBL" id="KK113838">
    <property type="protein sequence ID" value="KFM61131.1"/>
    <property type="molecule type" value="Genomic_DNA"/>
</dbReference>
<dbReference type="Proteomes" id="UP000054359">
    <property type="component" value="Unassembled WGS sequence"/>
</dbReference>
<evidence type="ECO:0000313" key="1">
    <source>
        <dbReference type="EMBL" id="KFM61131.1"/>
    </source>
</evidence>
<dbReference type="AlphaFoldDB" id="A0A087T7P2"/>
<proteinExistence type="predicted"/>
<name>A0A087T7P2_STEMI</name>
<feature type="non-terminal residue" evidence="1">
    <location>
        <position position="41"/>
    </location>
</feature>
<sequence>MSGKTTVLLTMTRIWKSRHIDMRKDNMMNLQGTIKTSEKVI</sequence>